<comment type="caution">
    <text evidence="2">The sequence shown here is derived from an EMBL/GenBank/DDBJ whole genome shotgun (WGS) entry which is preliminary data.</text>
</comment>
<reference evidence="2" key="1">
    <citation type="journal article" date="2014" name="Front. Microbiol.">
        <title>High frequency of phylogenetically diverse reductive dehalogenase-homologous genes in deep subseafloor sedimentary metagenomes.</title>
        <authorList>
            <person name="Kawai M."/>
            <person name="Futagami T."/>
            <person name="Toyoda A."/>
            <person name="Takaki Y."/>
            <person name="Nishi S."/>
            <person name="Hori S."/>
            <person name="Arai W."/>
            <person name="Tsubouchi T."/>
            <person name="Morono Y."/>
            <person name="Uchiyama I."/>
            <person name="Ito T."/>
            <person name="Fujiyama A."/>
            <person name="Inagaki F."/>
            <person name="Takami H."/>
        </authorList>
    </citation>
    <scope>NUCLEOTIDE SEQUENCE</scope>
    <source>
        <strain evidence="2">Expedition CK06-06</strain>
    </source>
</reference>
<name>X1ALQ7_9ZZZZ</name>
<dbReference type="InterPro" id="IPR011611">
    <property type="entry name" value="PfkB_dom"/>
</dbReference>
<dbReference type="AlphaFoldDB" id="X1ALQ7"/>
<dbReference type="Gene3D" id="3.40.1190.20">
    <property type="match status" value="1"/>
</dbReference>
<dbReference type="EMBL" id="BART01000007">
    <property type="protein sequence ID" value="GAG60876.1"/>
    <property type="molecule type" value="Genomic_DNA"/>
</dbReference>
<protein>
    <recommendedName>
        <fullName evidence="1">Carbohydrate kinase PfkB domain-containing protein</fullName>
    </recommendedName>
</protein>
<evidence type="ECO:0000259" key="1">
    <source>
        <dbReference type="Pfam" id="PF00294"/>
    </source>
</evidence>
<feature type="domain" description="Carbohydrate kinase PfkB" evidence="1">
    <location>
        <begin position="88"/>
        <end position="276"/>
    </location>
</feature>
<dbReference type="InterPro" id="IPR029056">
    <property type="entry name" value="Ribokinase-like"/>
</dbReference>
<gene>
    <name evidence="2" type="ORF">S01H4_00072</name>
</gene>
<proteinExistence type="predicted"/>
<evidence type="ECO:0000313" key="2">
    <source>
        <dbReference type="EMBL" id="GAG60876.1"/>
    </source>
</evidence>
<dbReference type="SUPFAM" id="SSF53613">
    <property type="entry name" value="Ribokinase-like"/>
    <property type="match status" value="1"/>
</dbReference>
<dbReference type="Pfam" id="PF00294">
    <property type="entry name" value="PfkB"/>
    <property type="match status" value="1"/>
</dbReference>
<accession>X1ALQ7</accession>
<organism evidence="2">
    <name type="scientific">marine sediment metagenome</name>
    <dbReference type="NCBI Taxonomy" id="412755"/>
    <lineage>
        <taxon>unclassified sequences</taxon>
        <taxon>metagenomes</taxon>
        <taxon>ecological metagenomes</taxon>
    </lineage>
</organism>
<sequence>MKRYDSFVMGHISIDENIYQGEAVKEIGGAVFYSSCASHAIGHKTGILTKLSFRDKNCLEEFTIPEEDIFALNSENTTSIRNIYYSEDRERRTCTALSVADPFTIDDIPNNITPQIYHFAGLISGEFDSEMIKFLRNKGKIALDVQGFLRTVGENKDMVFKDWEEKKEYLPYIDYLKTDAAEAEIMTGAKNRKKAAKMLFEWGAKEIMITHNKEVLIYNGKKHYTCPLKPRNLSGRTGRGDTCFSTYITERLNKDIKNALLFASALVSFKMEKPGPFKGTRDEVENYIKKYYQSY</sequence>